<name>A0A8J7KB40_9GAMM</name>
<dbReference type="AlphaFoldDB" id="A0A8J7KB40"/>
<comment type="caution">
    <text evidence="3">The sequence shown here is derived from an EMBL/GenBank/DDBJ whole genome shotgun (WGS) entry which is preliminary data.</text>
</comment>
<dbReference type="Pfam" id="PF05548">
    <property type="entry name" value="Peptidase_M11"/>
    <property type="match status" value="1"/>
</dbReference>
<dbReference type="GO" id="GO:0008237">
    <property type="term" value="F:metallopeptidase activity"/>
    <property type="evidence" value="ECO:0007669"/>
    <property type="project" value="InterPro"/>
</dbReference>
<protein>
    <submittedName>
        <fullName evidence="3">Cadherin-like domain-containing protein</fullName>
    </submittedName>
</protein>
<dbReference type="InterPro" id="IPR024079">
    <property type="entry name" value="MetalloPept_cat_dom_sf"/>
</dbReference>
<evidence type="ECO:0000256" key="1">
    <source>
        <dbReference type="SAM" id="SignalP"/>
    </source>
</evidence>
<sequence>MTLRAPKPTRLLATLGLSSALLFTPGLAVSGPNHDHAAPQAYSTPAAQRAQAETATQDLINQHRLWVQSRGNGKKLGLAKLIEKAQARQELLTDLAETNPAEILRIAIPADVAQALPAEVQELIEQHIDLNGELEVSYQDDFKNPENSRLVHQLKTNNGNSVKLHISGDAGPLNTGNQINAKGVVFTNTQGEENLVVDAEDEGILMLAVGGDETGGSNGGTPVSPYNTVGQQDTLVLLVNFQDNSSQQPWSTSQVNSAVFGDVSNYFNENSYGKTSLVGATKGWYTLPLSSSTCNNKDIATAAKQAASNAGVNVSAYDRFLYIFPYTTACSWSGTALVGGAESWINGTIDMDVIAHEMGHNFGLHHSHSLACNGSTLGDNCQNLEYGDGVDVMGWASSSHFAPFPKEYLGWLNQSNTPSIQHVTGAGTYQIEAYASQTNGTKALKIQKGFDQWGHPEYYYIEYRQPIGFDATMTSTNPSNVMNGVVIRTGTPEESSNTSFLLDMTPETYDLYTRDPALTFGRSFTDADAGVTITAVSGDQNGAVVTVSMGTQSCVRSNPSINFTPAQGPWVNAGTAVNYNVTVTNNDGAACSSSSYNLSANTLSGWNASFSAASLSLAPGQSSTSVLTVSSASSATDGFYDINVSAVSGNYSNNGNVTYVIDNPAANTPPVAQNDSATTSTGSSVVISVLNNDSDADGDSLNITSVSGVNGNAVINSNGTITFTPAAGFAGTEVFNYSLSDGNGGSDNASVSVTVSAVNNNTAPVAVNDSVTMTSKTTQTISVLSNDYDPENDTLSVVGVSQGNKGSVSINSNGTIRYVPAKSFKSSDSFTYTISDGQKTSTATVYLSLSGGGSGGSNGKGNGKNR</sequence>
<dbReference type="NCBIfam" id="NF012211">
    <property type="entry name" value="tand_rpt_95"/>
    <property type="match status" value="2"/>
</dbReference>
<proteinExistence type="predicted"/>
<evidence type="ECO:0000259" key="2">
    <source>
        <dbReference type="Pfam" id="PF05548"/>
    </source>
</evidence>
<dbReference type="Gene3D" id="3.40.390.10">
    <property type="entry name" value="Collagenase (Catalytic Domain)"/>
    <property type="match status" value="1"/>
</dbReference>
<organism evidence="3 4">
    <name type="scientific">Pontibacterium sinense</name>
    <dbReference type="NCBI Taxonomy" id="2781979"/>
    <lineage>
        <taxon>Bacteria</taxon>
        <taxon>Pseudomonadati</taxon>
        <taxon>Pseudomonadota</taxon>
        <taxon>Gammaproteobacteria</taxon>
        <taxon>Oceanospirillales</taxon>
        <taxon>Oceanospirillaceae</taxon>
        <taxon>Pontibacterium</taxon>
    </lineage>
</organism>
<dbReference type="EMBL" id="JADEYS010000018">
    <property type="protein sequence ID" value="MBE9398761.1"/>
    <property type="molecule type" value="Genomic_DNA"/>
</dbReference>
<feature type="domain" description="Peptidase M11 gametolysin" evidence="2">
    <location>
        <begin position="256"/>
        <end position="427"/>
    </location>
</feature>
<dbReference type="Proteomes" id="UP000640333">
    <property type="component" value="Unassembled WGS sequence"/>
</dbReference>
<evidence type="ECO:0000313" key="3">
    <source>
        <dbReference type="EMBL" id="MBE9398761.1"/>
    </source>
</evidence>
<dbReference type="InterPro" id="IPR008752">
    <property type="entry name" value="Peptidase_M11"/>
</dbReference>
<reference evidence="3" key="1">
    <citation type="submission" date="2020-10" db="EMBL/GenBank/DDBJ databases">
        <title>Bacterium isolated from coastal waters sediment.</title>
        <authorList>
            <person name="Chen R.-J."/>
            <person name="Lu D.-C."/>
            <person name="Zhu K.-L."/>
            <person name="Du Z.-J."/>
        </authorList>
    </citation>
    <scope>NUCLEOTIDE SEQUENCE</scope>
    <source>
        <strain evidence="3">N1Y112</strain>
    </source>
</reference>
<feature type="chain" id="PRO_5035218300" evidence="1">
    <location>
        <begin position="29"/>
        <end position="866"/>
    </location>
</feature>
<evidence type="ECO:0000313" key="4">
    <source>
        <dbReference type="Proteomes" id="UP000640333"/>
    </source>
</evidence>
<gene>
    <name evidence="3" type="ORF">IOQ59_15990</name>
</gene>
<keyword evidence="4" id="KW-1185">Reference proteome</keyword>
<dbReference type="RefSeq" id="WP_193954459.1">
    <property type="nucleotide sequence ID" value="NZ_JADEYS010000018.1"/>
</dbReference>
<dbReference type="Gene3D" id="2.60.40.3440">
    <property type="match status" value="2"/>
</dbReference>
<dbReference type="Pfam" id="PF17963">
    <property type="entry name" value="Big_9"/>
    <property type="match status" value="2"/>
</dbReference>
<dbReference type="PANTHER" id="PTHR41775:SF1">
    <property type="entry name" value="PEPTIDASE M6-LIKE DOMAIN-CONTAINING PROTEIN"/>
    <property type="match status" value="1"/>
</dbReference>
<dbReference type="SUPFAM" id="SSF55486">
    <property type="entry name" value="Metalloproteases ('zincins'), catalytic domain"/>
    <property type="match status" value="1"/>
</dbReference>
<accession>A0A8J7KB40</accession>
<keyword evidence="1" id="KW-0732">Signal</keyword>
<dbReference type="PANTHER" id="PTHR41775">
    <property type="entry name" value="SECRETED PROTEIN-RELATED"/>
    <property type="match status" value="1"/>
</dbReference>
<feature type="signal peptide" evidence="1">
    <location>
        <begin position="1"/>
        <end position="28"/>
    </location>
</feature>